<evidence type="ECO:0000256" key="1">
    <source>
        <dbReference type="SAM" id="MobiDB-lite"/>
    </source>
</evidence>
<organism evidence="2 3">
    <name type="scientific">Plectosphaerella plurivora</name>
    <dbReference type="NCBI Taxonomy" id="936078"/>
    <lineage>
        <taxon>Eukaryota</taxon>
        <taxon>Fungi</taxon>
        <taxon>Dikarya</taxon>
        <taxon>Ascomycota</taxon>
        <taxon>Pezizomycotina</taxon>
        <taxon>Sordariomycetes</taxon>
        <taxon>Hypocreomycetidae</taxon>
        <taxon>Glomerellales</taxon>
        <taxon>Plectosphaerellaceae</taxon>
        <taxon>Plectosphaerella</taxon>
    </lineage>
</organism>
<reference evidence="2" key="1">
    <citation type="journal article" date="2021" name="Nat. Commun.">
        <title>Genetic determinants of endophytism in the Arabidopsis root mycobiome.</title>
        <authorList>
            <person name="Mesny F."/>
            <person name="Miyauchi S."/>
            <person name="Thiergart T."/>
            <person name="Pickel B."/>
            <person name="Atanasova L."/>
            <person name="Karlsson M."/>
            <person name="Huettel B."/>
            <person name="Barry K.W."/>
            <person name="Haridas S."/>
            <person name="Chen C."/>
            <person name="Bauer D."/>
            <person name="Andreopoulos W."/>
            <person name="Pangilinan J."/>
            <person name="LaButti K."/>
            <person name="Riley R."/>
            <person name="Lipzen A."/>
            <person name="Clum A."/>
            <person name="Drula E."/>
            <person name="Henrissat B."/>
            <person name="Kohler A."/>
            <person name="Grigoriev I.V."/>
            <person name="Martin F.M."/>
            <person name="Hacquard S."/>
        </authorList>
    </citation>
    <scope>NUCLEOTIDE SEQUENCE</scope>
    <source>
        <strain evidence="2">MPI-SDFR-AT-0117</strain>
    </source>
</reference>
<sequence length="239" mass="23980">MLLQYRTFLLPCYFSSLTFSPGHFHLAQPRSSTMSAHRIAPILLALAATALAKTDLAGCTSFTTTTAFGDSAPFQTIMWYVPDNLEICSFLDCGGGRAPPKTDTPGCPQYTGTEPVAVAFLATDPAAPPPAPSTSAPTPTESERGGTSSPRPTGPPEEEGASTTAAAGSETVNDTAATQSTSRTGLIVAPSPTPSPSTAASASASESAAADPSSTGAADALRGGPGFMLAAGLAAIAVL</sequence>
<feature type="compositionally biased region" description="Polar residues" evidence="1">
    <location>
        <begin position="172"/>
        <end position="184"/>
    </location>
</feature>
<evidence type="ECO:0000313" key="3">
    <source>
        <dbReference type="Proteomes" id="UP000770015"/>
    </source>
</evidence>
<dbReference type="OrthoDB" id="3942074at2759"/>
<dbReference type="Proteomes" id="UP000770015">
    <property type="component" value="Unassembled WGS sequence"/>
</dbReference>
<accession>A0A9P9ABI0</accession>
<comment type="caution">
    <text evidence="2">The sequence shown here is derived from an EMBL/GenBank/DDBJ whole genome shotgun (WGS) entry which is preliminary data.</text>
</comment>
<feature type="compositionally biased region" description="Low complexity" evidence="1">
    <location>
        <begin position="133"/>
        <end position="151"/>
    </location>
</feature>
<protein>
    <submittedName>
        <fullName evidence="2">Siderophore biosynthesis enzyme</fullName>
    </submittedName>
</protein>
<name>A0A9P9ABI0_9PEZI</name>
<evidence type="ECO:0000313" key="2">
    <source>
        <dbReference type="EMBL" id="KAH6692743.1"/>
    </source>
</evidence>
<feature type="compositionally biased region" description="Low complexity" evidence="1">
    <location>
        <begin position="196"/>
        <end position="215"/>
    </location>
</feature>
<dbReference type="EMBL" id="JAGSXJ010000004">
    <property type="protein sequence ID" value="KAH6692743.1"/>
    <property type="molecule type" value="Genomic_DNA"/>
</dbReference>
<feature type="region of interest" description="Disordered" evidence="1">
    <location>
        <begin position="123"/>
        <end position="225"/>
    </location>
</feature>
<gene>
    <name evidence="2" type="ORF">F5X68DRAFT_201484</name>
</gene>
<keyword evidence="3" id="KW-1185">Reference proteome</keyword>
<proteinExistence type="predicted"/>
<dbReference type="AlphaFoldDB" id="A0A9P9ABI0"/>
<feature type="compositionally biased region" description="Low complexity" evidence="1">
    <location>
        <begin position="161"/>
        <end position="171"/>
    </location>
</feature>